<dbReference type="GO" id="GO:0004805">
    <property type="term" value="F:trehalose-phosphatase activity"/>
    <property type="evidence" value="ECO:0007669"/>
    <property type="project" value="UniProtKB-EC"/>
</dbReference>
<keyword evidence="6" id="KW-1185">Reference proteome</keyword>
<dbReference type="InterPro" id="IPR023214">
    <property type="entry name" value="HAD_sf"/>
</dbReference>
<comment type="cofactor">
    <cofactor evidence="4">
        <name>Mg(2+)</name>
        <dbReference type="ChEBI" id="CHEBI:18420"/>
    </cofactor>
</comment>
<dbReference type="EC" id="3.1.3.12" evidence="4"/>
<comment type="function">
    <text evidence="4">Removes the phosphate from trehalose 6-phosphate to produce free trehalose.</text>
</comment>
<dbReference type="AlphaFoldDB" id="A0A1G9DDP0"/>
<protein>
    <recommendedName>
        <fullName evidence="4">Trehalose 6-phosphate phosphatase</fullName>
        <ecNumber evidence="4">3.1.3.12</ecNumber>
    </recommendedName>
</protein>
<keyword evidence="3 4" id="KW-0378">Hydrolase</keyword>
<dbReference type="InterPro" id="IPR044651">
    <property type="entry name" value="OTSB-like"/>
</dbReference>
<dbReference type="InterPro" id="IPR006379">
    <property type="entry name" value="HAD-SF_hydro_IIB"/>
</dbReference>
<evidence type="ECO:0000256" key="2">
    <source>
        <dbReference type="ARBA" id="ARBA00008770"/>
    </source>
</evidence>
<gene>
    <name evidence="5" type="ORF">SAMN04487971_1027</name>
</gene>
<comment type="similarity">
    <text evidence="2 4">Belongs to the trehalose phosphatase family.</text>
</comment>
<keyword evidence="4" id="KW-0479">Metal-binding</keyword>
<dbReference type="Gene3D" id="3.30.70.1020">
    <property type="entry name" value="Trehalose-6-phosphate phosphatase related protein, domain 2"/>
    <property type="match status" value="1"/>
</dbReference>
<dbReference type="PANTHER" id="PTHR43768">
    <property type="entry name" value="TREHALOSE 6-PHOSPHATE PHOSPHATASE"/>
    <property type="match status" value="1"/>
</dbReference>
<dbReference type="InterPro" id="IPR003337">
    <property type="entry name" value="Trehalose_PPase"/>
</dbReference>
<evidence type="ECO:0000313" key="6">
    <source>
        <dbReference type="Proteomes" id="UP000199555"/>
    </source>
</evidence>
<comment type="pathway">
    <text evidence="1 4">Glycan biosynthesis; trehalose biosynthesis.</text>
</comment>
<dbReference type="Pfam" id="PF02358">
    <property type="entry name" value="Trehalose_PPase"/>
    <property type="match status" value="1"/>
</dbReference>
<organism evidence="5 6">
    <name type="scientific">Paracoccus chinensis</name>
    <dbReference type="NCBI Taxonomy" id="525640"/>
    <lineage>
        <taxon>Bacteria</taxon>
        <taxon>Pseudomonadati</taxon>
        <taxon>Pseudomonadota</taxon>
        <taxon>Alphaproteobacteria</taxon>
        <taxon>Rhodobacterales</taxon>
        <taxon>Paracoccaceae</taxon>
        <taxon>Paracoccus</taxon>
    </lineage>
</organism>
<keyword evidence="4" id="KW-0460">Magnesium</keyword>
<dbReference type="OrthoDB" id="9814913at2"/>
<reference evidence="6" key="1">
    <citation type="submission" date="2016-10" db="EMBL/GenBank/DDBJ databases">
        <authorList>
            <person name="Varghese N."/>
            <person name="Submissions S."/>
        </authorList>
    </citation>
    <scope>NUCLEOTIDE SEQUENCE [LARGE SCALE GENOMIC DNA]</scope>
    <source>
        <strain evidence="6">CGMCC 1.7655</strain>
    </source>
</reference>
<evidence type="ECO:0000256" key="3">
    <source>
        <dbReference type="ARBA" id="ARBA00022801"/>
    </source>
</evidence>
<dbReference type="NCBIfam" id="TIGR01484">
    <property type="entry name" value="HAD-SF-IIB"/>
    <property type="match status" value="1"/>
</dbReference>
<sequence>MDQKSNQTTGGLQALDGLPDDVNGLAVFLDIDGTLLDIADTPDGISVPSGLPAALARLAARLGGAVALVTGRSVATVDRLFPGLPVVINGLHGAEWRDGAGRVFGAGVTDEFSAAKHRLREQAARWPGVIFEDKGAAFAAHYRLAPASEGQVRHLMRALSESVGDGWKLQEGKAVVELRPRGRDKGDALMQTMGHEAFAGRLPLAIGDDVTDEAMFAAANRLGGLSVRVGTDRRDTLAQGRVASPADVRAWVERVAR</sequence>
<dbReference type="Gene3D" id="3.40.50.1000">
    <property type="entry name" value="HAD superfamily/HAD-like"/>
    <property type="match status" value="1"/>
</dbReference>
<accession>A0A1G9DDP0</accession>
<comment type="catalytic activity">
    <reaction evidence="4">
        <text>alpha,alpha-trehalose 6-phosphate + H2O = alpha,alpha-trehalose + phosphate</text>
        <dbReference type="Rhea" id="RHEA:23420"/>
        <dbReference type="ChEBI" id="CHEBI:15377"/>
        <dbReference type="ChEBI" id="CHEBI:16551"/>
        <dbReference type="ChEBI" id="CHEBI:43474"/>
        <dbReference type="ChEBI" id="CHEBI:58429"/>
        <dbReference type="EC" id="3.1.3.12"/>
    </reaction>
</comment>
<dbReference type="GO" id="GO:0046872">
    <property type="term" value="F:metal ion binding"/>
    <property type="evidence" value="ECO:0007669"/>
    <property type="project" value="UniProtKB-KW"/>
</dbReference>
<name>A0A1G9DDP0_9RHOB</name>
<dbReference type="NCBIfam" id="TIGR00685">
    <property type="entry name" value="T6PP"/>
    <property type="match status" value="1"/>
</dbReference>
<evidence type="ECO:0000256" key="1">
    <source>
        <dbReference type="ARBA" id="ARBA00005199"/>
    </source>
</evidence>
<evidence type="ECO:0000313" key="5">
    <source>
        <dbReference type="EMBL" id="SDK61924.1"/>
    </source>
</evidence>
<dbReference type="Proteomes" id="UP000199555">
    <property type="component" value="Unassembled WGS sequence"/>
</dbReference>
<dbReference type="CDD" id="cd01627">
    <property type="entry name" value="HAD_TPP"/>
    <property type="match status" value="1"/>
</dbReference>
<dbReference type="SUPFAM" id="SSF56784">
    <property type="entry name" value="HAD-like"/>
    <property type="match status" value="1"/>
</dbReference>
<dbReference type="EMBL" id="FNGE01000002">
    <property type="protein sequence ID" value="SDK61924.1"/>
    <property type="molecule type" value="Genomic_DNA"/>
</dbReference>
<dbReference type="UniPathway" id="UPA00299"/>
<dbReference type="PANTHER" id="PTHR43768:SF3">
    <property type="entry name" value="TREHALOSE 6-PHOSPHATE PHOSPHATASE"/>
    <property type="match status" value="1"/>
</dbReference>
<evidence type="ECO:0000256" key="4">
    <source>
        <dbReference type="RuleBase" id="RU361117"/>
    </source>
</evidence>
<proteinExistence type="inferred from homology"/>
<dbReference type="RefSeq" id="WP_090752152.1">
    <property type="nucleotide sequence ID" value="NZ_FNGE01000002.1"/>
</dbReference>
<dbReference type="STRING" id="525640.SAMN04487971_1027"/>
<dbReference type="InterPro" id="IPR036412">
    <property type="entry name" value="HAD-like_sf"/>
</dbReference>
<dbReference type="GO" id="GO:0005992">
    <property type="term" value="P:trehalose biosynthetic process"/>
    <property type="evidence" value="ECO:0007669"/>
    <property type="project" value="UniProtKB-UniPathway"/>
</dbReference>